<evidence type="ECO:0000313" key="3">
    <source>
        <dbReference type="Proteomes" id="UP000002207"/>
    </source>
</evidence>
<name>C1F8V0_ACIC5</name>
<feature type="region of interest" description="Disordered" evidence="1">
    <location>
        <begin position="1"/>
        <end position="89"/>
    </location>
</feature>
<dbReference type="AlphaFoldDB" id="C1F8V0"/>
<evidence type="ECO:0000256" key="1">
    <source>
        <dbReference type="SAM" id="MobiDB-lite"/>
    </source>
</evidence>
<evidence type="ECO:0000313" key="2">
    <source>
        <dbReference type="EMBL" id="ACO33648.1"/>
    </source>
</evidence>
<dbReference type="HOGENOM" id="CLU_1700413_0_0_0"/>
<feature type="compositionally biased region" description="Low complexity" evidence="1">
    <location>
        <begin position="32"/>
        <end position="44"/>
    </location>
</feature>
<proteinExistence type="predicted"/>
<feature type="compositionally biased region" description="Basic and acidic residues" evidence="1">
    <location>
        <begin position="1"/>
        <end position="28"/>
    </location>
</feature>
<accession>C1F8V0</accession>
<keyword evidence="3" id="KW-1185">Reference proteome</keyword>
<feature type="compositionally biased region" description="Basic and acidic residues" evidence="1">
    <location>
        <begin position="63"/>
        <end position="78"/>
    </location>
</feature>
<dbReference type="EMBL" id="CP001472">
    <property type="protein sequence ID" value="ACO33648.1"/>
    <property type="molecule type" value="Genomic_DNA"/>
</dbReference>
<protein>
    <submittedName>
        <fullName evidence="2">Uncharacterized protein</fullName>
    </submittedName>
</protein>
<reference evidence="2 3" key="1">
    <citation type="journal article" date="2009" name="Appl. Environ. Microbiol.">
        <title>Three genomes from the phylum Acidobacteria provide insight into the lifestyles of these microorganisms in soils.</title>
        <authorList>
            <person name="Ward N.L."/>
            <person name="Challacombe J.F."/>
            <person name="Janssen P.H."/>
            <person name="Henrissat B."/>
            <person name="Coutinho P.M."/>
            <person name="Wu M."/>
            <person name="Xie G."/>
            <person name="Haft D.H."/>
            <person name="Sait M."/>
            <person name="Badger J."/>
            <person name="Barabote R.D."/>
            <person name="Bradley B."/>
            <person name="Brettin T.S."/>
            <person name="Brinkac L.M."/>
            <person name="Bruce D."/>
            <person name="Creasy T."/>
            <person name="Daugherty S.C."/>
            <person name="Davidsen T.M."/>
            <person name="DeBoy R.T."/>
            <person name="Detter J.C."/>
            <person name="Dodson R.J."/>
            <person name="Durkin A.S."/>
            <person name="Ganapathy A."/>
            <person name="Gwinn-Giglio M."/>
            <person name="Han C.S."/>
            <person name="Khouri H."/>
            <person name="Kiss H."/>
            <person name="Kothari S.P."/>
            <person name="Madupu R."/>
            <person name="Nelson K.E."/>
            <person name="Nelson W.C."/>
            <person name="Paulsen I."/>
            <person name="Penn K."/>
            <person name="Ren Q."/>
            <person name="Rosovitz M.J."/>
            <person name="Selengut J.D."/>
            <person name="Shrivastava S."/>
            <person name="Sullivan S.A."/>
            <person name="Tapia R."/>
            <person name="Thompson L.S."/>
            <person name="Watkins K.L."/>
            <person name="Yang Q."/>
            <person name="Yu C."/>
            <person name="Zafar N."/>
            <person name="Zhou L."/>
            <person name="Kuske C.R."/>
        </authorList>
    </citation>
    <scope>NUCLEOTIDE SEQUENCE [LARGE SCALE GENOMIC DNA]</scope>
    <source>
        <strain evidence="3">ATCC 51196 / DSM 11244 / BCRC 80197 / JCM 7670 / NBRC 15755 / NCIMB 13165 / 161</strain>
    </source>
</reference>
<dbReference type="KEGG" id="aca:ACP_2009"/>
<sequence>MEHEAVKDERGTLNGHGERGGDDAHESADAPAELAVGGRRGAAAVERDGEESPSEDPQGAGAEQRREQRGRYGHEQRRMHGGPPAQHARSLIDGVLYRALLRGEYGFAFGHTELRRAAVGTERFFAGEGLVAAVAGGAHALEAKLSPRQRQLQR</sequence>
<gene>
    <name evidence="2" type="ordered locus">ACP_2009</name>
</gene>
<organism evidence="2 3">
    <name type="scientific">Acidobacterium capsulatum (strain ATCC 51196 / DSM 11244 / BCRC 80197 / JCM 7670 / NBRC 15755 / NCIMB 13165 / 161)</name>
    <dbReference type="NCBI Taxonomy" id="240015"/>
    <lineage>
        <taxon>Bacteria</taxon>
        <taxon>Pseudomonadati</taxon>
        <taxon>Acidobacteriota</taxon>
        <taxon>Terriglobia</taxon>
        <taxon>Terriglobales</taxon>
        <taxon>Acidobacteriaceae</taxon>
        <taxon>Acidobacterium</taxon>
    </lineage>
</organism>
<dbReference type="InParanoid" id="C1F8V0"/>
<dbReference type="Proteomes" id="UP000002207">
    <property type="component" value="Chromosome"/>
</dbReference>